<dbReference type="AlphaFoldDB" id="A0A674CY77"/>
<reference evidence="3" key="1">
    <citation type="submission" date="2025-08" db="UniProtKB">
        <authorList>
            <consortium name="Ensembl"/>
        </authorList>
    </citation>
    <scope>IDENTIFICATION</scope>
</reference>
<protein>
    <submittedName>
        <fullName evidence="3">Uncharacterized protein</fullName>
    </submittedName>
</protein>
<keyword evidence="2" id="KW-0472">Membrane</keyword>
<dbReference type="GeneTree" id="ENSGT00990000212470"/>
<evidence type="ECO:0000256" key="2">
    <source>
        <dbReference type="SAM" id="Phobius"/>
    </source>
</evidence>
<dbReference type="SUPFAM" id="SSF56300">
    <property type="entry name" value="Metallo-dependent phosphatases"/>
    <property type="match status" value="1"/>
</dbReference>
<keyword evidence="2" id="KW-0812">Transmembrane</keyword>
<dbReference type="InParanoid" id="A0A674CY77"/>
<accession>A0A674CY77</accession>
<reference evidence="3" key="2">
    <citation type="submission" date="2025-09" db="UniProtKB">
        <authorList>
            <consortium name="Ensembl"/>
        </authorList>
    </citation>
    <scope>IDENTIFICATION</scope>
</reference>
<organism evidence="3 4">
    <name type="scientific">Salmo trutta</name>
    <name type="common">Brown trout</name>
    <dbReference type="NCBI Taxonomy" id="8032"/>
    <lineage>
        <taxon>Eukaryota</taxon>
        <taxon>Metazoa</taxon>
        <taxon>Chordata</taxon>
        <taxon>Craniata</taxon>
        <taxon>Vertebrata</taxon>
        <taxon>Euteleostomi</taxon>
        <taxon>Actinopterygii</taxon>
        <taxon>Neopterygii</taxon>
        <taxon>Teleostei</taxon>
        <taxon>Protacanthopterygii</taxon>
        <taxon>Salmoniformes</taxon>
        <taxon>Salmonidae</taxon>
        <taxon>Salmoninae</taxon>
        <taxon>Salmo</taxon>
    </lineage>
</organism>
<proteinExistence type="predicted"/>
<name>A0A674CY77_SALTR</name>
<feature type="transmembrane region" description="Helical" evidence="2">
    <location>
        <begin position="26"/>
        <end position="45"/>
    </location>
</feature>
<dbReference type="InterPro" id="IPR051918">
    <property type="entry name" value="STPP_CPPED1"/>
</dbReference>
<evidence type="ECO:0000313" key="3">
    <source>
        <dbReference type="Ensembl" id="ENSSTUP00000088647.1"/>
    </source>
</evidence>
<evidence type="ECO:0000313" key="4">
    <source>
        <dbReference type="Proteomes" id="UP000472277"/>
    </source>
</evidence>
<dbReference type="Proteomes" id="UP000472277">
    <property type="component" value="Chromosome 10"/>
</dbReference>
<sequence length="192" mass="21215">MQALIQYRHHSCLNGEYKHQIKMTEGAILIFPFLCVCVLCPLSPMQAPRSREGQARDLKVALRGTDPSIPLVFVSENHDLGNTPTPETAAQFCNTWGDDYFSFWLFFGVSACLDLRDVQEAWLEGQLQKASQGPGVTPKQAFNFRVKAVFSGHYQRNGGGSDRRPDRPSLPQPGAAQWAGHGRGPQETTAGL</sequence>
<keyword evidence="4" id="KW-1185">Reference proteome</keyword>
<dbReference type="PANTHER" id="PTHR43143">
    <property type="entry name" value="METALLOPHOSPHOESTERASE, CALCINEURIN SUPERFAMILY"/>
    <property type="match status" value="1"/>
</dbReference>
<keyword evidence="2" id="KW-1133">Transmembrane helix</keyword>
<evidence type="ECO:0000256" key="1">
    <source>
        <dbReference type="SAM" id="MobiDB-lite"/>
    </source>
</evidence>
<feature type="region of interest" description="Disordered" evidence="1">
    <location>
        <begin position="154"/>
        <end position="192"/>
    </location>
</feature>
<dbReference type="Ensembl" id="ENSSTUT00000094315.1">
    <property type="protein sequence ID" value="ENSSTUP00000088647.1"/>
    <property type="gene ID" value="ENSSTUG00000038973.1"/>
</dbReference>
<dbReference type="InterPro" id="IPR029052">
    <property type="entry name" value="Metallo-depent_PP-like"/>
</dbReference>
<dbReference type="PANTHER" id="PTHR43143:SF1">
    <property type="entry name" value="SERINE_THREONINE-PROTEIN PHOSPHATASE CPPED1"/>
    <property type="match status" value="1"/>
</dbReference>